<name>A4RV04_OSTLU</name>
<dbReference type="EMBL" id="CP000583">
    <property type="protein sequence ID" value="ABO95051.1"/>
    <property type="molecule type" value="Genomic_DNA"/>
</dbReference>
<feature type="region of interest" description="Disordered" evidence="1">
    <location>
        <begin position="1"/>
        <end position="26"/>
    </location>
</feature>
<evidence type="ECO:0000256" key="1">
    <source>
        <dbReference type="SAM" id="MobiDB-lite"/>
    </source>
</evidence>
<feature type="compositionally biased region" description="Low complexity" evidence="1">
    <location>
        <begin position="11"/>
        <end position="20"/>
    </location>
</feature>
<dbReference type="KEGG" id="olu:OSTLU_30804"/>
<accession>A4RV04</accession>
<dbReference type="HOGENOM" id="CLU_1542631_0_0_1"/>
<gene>
    <name evidence="2" type="ORF">OSTLU_30804</name>
</gene>
<dbReference type="Gramene" id="ABO95051">
    <property type="protein sequence ID" value="ABO95051"/>
    <property type="gene ID" value="OSTLU_30804"/>
</dbReference>
<dbReference type="GeneID" id="5000888"/>
<keyword evidence="3" id="KW-1185">Reference proteome</keyword>
<sequence>MKLSDDAAPGSIASVRASTRASRKRSRDVVIESAQLFVKSSRRRAAVSDDEDESDVVATVRAADGGDDATPPARRETPVESSLVCAPRTRRETKDHAFRKANEAQSALLGTLCEDALWKVCEFLPAKDLASLECASSYFHRPMRRADRGLGIAERVARVRIRGAQMADMPPFYR</sequence>
<dbReference type="AlphaFoldDB" id="A4RV04"/>
<proteinExistence type="predicted"/>
<dbReference type="RefSeq" id="XP_001416758.1">
    <property type="nucleotide sequence ID" value="XM_001416721.1"/>
</dbReference>
<protein>
    <recommendedName>
        <fullName evidence="4">F-box domain-containing protein</fullName>
    </recommendedName>
</protein>
<organism evidence="2 3">
    <name type="scientific">Ostreococcus lucimarinus (strain CCE9901)</name>
    <dbReference type="NCBI Taxonomy" id="436017"/>
    <lineage>
        <taxon>Eukaryota</taxon>
        <taxon>Viridiplantae</taxon>
        <taxon>Chlorophyta</taxon>
        <taxon>Mamiellophyceae</taxon>
        <taxon>Mamiellales</taxon>
        <taxon>Bathycoccaceae</taxon>
        <taxon>Ostreococcus</taxon>
    </lineage>
</organism>
<reference evidence="2 3" key="1">
    <citation type="journal article" date="2007" name="Proc. Natl. Acad. Sci. U.S.A.">
        <title>The tiny eukaryote Ostreococcus provides genomic insights into the paradox of plankton speciation.</title>
        <authorList>
            <person name="Palenik B."/>
            <person name="Grimwood J."/>
            <person name="Aerts A."/>
            <person name="Rouze P."/>
            <person name="Salamov A."/>
            <person name="Putnam N."/>
            <person name="Dupont C."/>
            <person name="Jorgensen R."/>
            <person name="Derelle E."/>
            <person name="Rombauts S."/>
            <person name="Zhou K."/>
            <person name="Otillar R."/>
            <person name="Merchant S.S."/>
            <person name="Podell S."/>
            <person name="Gaasterland T."/>
            <person name="Napoli C."/>
            <person name="Gendler K."/>
            <person name="Manuell A."/>
            <person name="Tai V."/>
            <person name="Vallon O."/>
            <person name="Piganeau G."/>
            <person name="Jancek S."/>
            <person name="Heijde M."/>
            <person name="Jabbari K."/>
            <person name="Bowler C."/>
            <person name="Lohr M."/>
            <person name="Robbens S."/>
            <person name="Werner G."/>
            <person name="Dubchak I."/>
            <person name="Pazour G.J."/>
            <person name="Ren Q."/>
            <person name="Paulsen I."/>
            <person name="Delwiche C."/>
            <person name="Schmutz J."/>
            <person name="Rokhsar D."/>
            <person name="Van de Peer Y."/>
            <person name="Moreau H."/>
            <person name="Grigoriev I.V."/>
        </authorList>
    </citation>
    <scope>NUCLEOTIDE SEQUENCE [LARGE SCALE GENOMIC DNA]</scope>
    <source>
        <strain evidence="2 3">CCE9901</strain>
    </source>
</reference>
<dbReference type="CDD" id="cd09917">
    <property type="entry name" value="F-box_SF"/>
    <property type="match status" value="1"/>
</dbReference>
<dbReference type="Proteomes" id="UP000001568">
    <property type="component" value="Chromosome 3"/>
</dbReference>
<evidence type="ECO:0008006" key="4">
    <source>
        <dbReference type="Google" id="ProtNLM"/>
    </source>
</evidence>
<feature type="region of interest" description="Disordered" evidence="1">
    <location>
        <begin position="61"/>
        <end position="83"/>
    </location>
</feature>
<evidence type="ECO:0000313" key="3">
    <source>
        <dbReference type="Proteomes" id="UP000001568"/>
    </source>
</evidence>
<evidence type="ECO:0000313" key="2">
    <source>
        <dbReference type="EMBL" id="ABO95051.1"/>
    </source>
</evidence>